<reference evidence="11" key="1">
    <citation type="journal article" date="2006" name="PLoS Biol.">
        <title>Macronuclear genome sequence of the ciliate Tetrahymena thermophila, a model eukaryote.</title>
        <authorList>
            <person name="Eisen J.A."/>
            <person name="Coyne R.S."/>
            <person name="Wu M."/>
            <person name="Wu D."/>
            <person name="Thiagarajan M."/>
            <person name="Wortman J.R."/>
            <person name="Badger J.H."/>
            <person name="Ren Q."/>
            <person name="Amedeo P."/>
            <person name="Jones K.M."/>
            <person name="Tallon L.J."/>
            <person name="Delcher A.L."/>
            <person name="Salzberg S.L."/>
            <person name="Silva J.C."/>
            <person name="Haas B.J."/>
            <person name="Majoros W.H."/>
            <person name="Farzad M."/>
            <person name="Carlton J.M."/>
            <person name="Smith R.K. Jr."/>
            <person name="Garg J."/>
            <person name="Pearlman R.E."/>
            <person name="Karrer K.M."/>
            <person name="Sun L."/>
            <person name="Manning G."/>
            <person name="Elde N.C."/>
            <person name="Turkewitz A.P."/>
            <person name="Asai D.J."/>
            <person name="Wilkes D.E."/>
            <person name="Wang Y."/>
            <person name="Cai H."/>
            <person name="Collins K."/>
            <person name="Stewart B.A."/>
            <person name="Lee S.R."/>
            <person name="Wilamowska K."/>
            <person name="Weinberg Z."/>
            <person name="Ruzzo W.L."/>
            <person name="Wloga D."/>
            <person name="Gaertig J."/>
            <person name="Frankel J."/>
            <person name="Tsao C.-C."/>
            <person name="Gorovsky M.A."/>
            <person name="Keeling P.J."/>
            <person name="Waller R.F."/>
            <person name="Patron N.J."/>
            <person name="Cherry J.M."/>
            <person name="Stover N.A."/>
            <person name="Krieger C.J."/>
            <person name="del Toro C."/>
            <person name="Ryder H.F."/>
            <person name="Williamson S.C."/>
            <person name="Barbeau R.A."/>
            <person name="Hamilton E.P."/>
            <person name="Orias E."/>
        </authorList>
    </citation>
    <scope>NUCLEOTIDE SEQUENCE [LARGE SCALE GENOMIC DNA]</scope>
    <source>
        <strain evidence="11">SB210</strain>
    </source>
</reference>
<evidence type="ECO:0000256" key="8">
    <source>
        <dbReference type="PROSITE-ProRule" id="PRU00282"/>
    </source>
</evidence>
<keyword evidence="5" id="KW-0677">Repeat</keyword>
<dbReference type="Pfam" id="PF00153">
    <property type="entry name" value="Mito_carr"/>
    <property type="match status" value="3"/>
</dbReference>
<dbReference type="PANTHER" id="PTHR45683">
    <property type="entry name" value="MITOCHONDRIAL NICOTINAMIDE ADENINE DINUCLEOTIDE TRANSPORTER 1-RELATED-RELATED"/>
    <property type="match status" value="1"/>
</dbReference>
<dbReference type="KEGG" id="tet:TTHERM_00998820"/>
<name>Q22D95_TETTS</name>
<dbReference type="EMBL" id="GG662652">
    <property type="protein sequence ID" value="EAR83230.2"/>
    <property type="molecule type" value="Genomic_DNA"/>
</dbReference>
<comment type="subcellular location">
    <subcellularLocation>
        <location evidence="1">Membrane</location>
        <topology evidence="1">Multi-pass membrane protein</topology>
    </subcellularLocation>
</comment>
<keyword evidence="7 8" id="KW-0472">Membrane</keyword>
<dbReference type="SUPFAM" id="SSF103506">
    <property type="entry name" value="Mitochondrial carrier"/>
    <property type="match status" value="1"/>
</dbReference>
<evidence type="ECO:0000256" key="7">
    <source>
        <dbReference type="ARBA" id="ARBA00023136"/>
    </source>
</evidence>
<dbReference type="GO" id="GO:0055085">
    <property type="term" value="P:transmembrane transport"/>
    <property type="evidence" value="ECO:0007669"/>
    <property type="project" value="InterPro"/>
</dbReference>
<dbReference type="RefSeq" id="XP_001030893.2">
    <property type="nucleotide sequence ID" value="XM_001030893.2"/>
</dbReference>
<evidence type="ECO:0000256" key="4">
    <source>
        <dbReference type="ARBA" id="ARBA00022692"/>
    </source>
</evidence>
<evidence type="ECO:0000256" key="9">
    <source>
        <dbReference type="RuleBase" id="RU000488"/>
    </source>
</evidence>
<keyword evidence="4 8" id="KW-0812">Transmembrane</keyword>
<dbReference type="Gene3D" id="1.50.40.10">
    <property type="entry name" value="Mitochondrial carrier domain"/>
    <property type="match status" value="1"/>
</dbReference>
<accession>Q22D95</accession>
<dbReference type="InterPro" id="IPR023395">
    <property type="entry name" value="MCP_dom_sf"/>
</dbReference>
<dbReference type="GO" id="GO:0006862">
    <property type="term" value="P:nucleotide transport"/>
    <property type="evidence" value="ECO:0007669"/>
    <property type="project" value="InterPro"/>
</dbReference>
<dbReference type="AlphaFoldDB" id="Q22D95"/>
<evidence type="ECO:0000256" key="5">
    <source>
        <dbReference type="ARBA" id="ARBA00022737"/>
    </source>
</evidence>
<comment type="similarity">
    <text evidence="2 9">Belongs to the mitochondrial carrier (TC 2.A.29) family.</text>
</comment>
<dbReference type="Proteomes" id="UP000009168">
    <property type="component" value="Unassembled WGS sequence"/>
</dbReference>
<evidence type="ECO:0000256" key="1">
    <source>
        <dbReference type="ARBA" id="ARBA00004141"/>
    </source>
</evidence>
<dbReference type="GeneID" id="7839632"/>
<keyword evidence="6" id="KW-1133">Transmembrane helix</keyword>
<evidence type="ECO:0000256" key="6">
    <source>
        <dbReference type="ARBA" id="ARBA00022989"/>
    </source>
</evidence>
<evidence type="ECO:0000313" key="10">
    <source>
        <dbReference type="EMBL" id="EAR83230.2"/>
    </source>
</evidence>
<dbReference type="HOGENOM" id="CLU_919689_0_0_1"/>
<feature type="repeat" description="Solcar" evidence="8">
    <location>
        <begin position="114"/>
        <end position="200"/>
    </location>
</feature>
<dbReference type="InterPro" id="IPR044712">
    <property type="entry name" value="SLC25A32-like"/>
</dbReference>
<feature type="repeat" description="Solcar" evidence="8">
    <location>
        <begin position="14"/>
        <end position="97"/>
    </location>
</feature>
<dbReference type="PROSITE" id="PS50920">
    <property type="entry name" value="SOLCAR"/>
    <property type="match status" value="3"/>
</dbReference>
<dbReference type="eggNOG" id="KOG0768">
    <property type="taxonomic scope" value="Eukaryota"/>
</dbReference>
<gene>
    <name evidence="10" type="ORF">TTHERM_00998820</name>
</gene>
<proteinExistence type="inferred from homology"/>
<evidence type="ECO:0000256" key="3">
    <source>
        <dbReference type="ARBA" id="ARBA00022448"/>
    </source>
</evidence>
<evidence type="ECO:0000313" key="11">
    <source>
        <dbReference type="Proteomes" id="UP000009168"/>
    </source>
</evidence>
<dbReference type="GO" id="GO:0016020">
    <property type="term" value="C:membrane"/>
    <property type="evidence" value="ECO:0007669"/>
    <property type="project" value="UniProtKB-SubCell"/>
</dbReference>
<dbReference type="InterPro" id="IPR018108">
    <property type="entry name" value="MCP_transmembrane"/>
</dbReference>
<keyword evidence="3 9" id="KW-0813">Transport</keyword>
<dbReference type="OrthoDB" id="250329at2759"/>
<evidence type="ECO:0000256" key="2">
    <source>
        <dbReference type="ARBA" id="ARBA00006375"/>
    </source>
</evidence>
<organism evidence="10 11">
    <name type="scientific">Tetrahymena thermophila (strain SB210)</name>
    <dbReference type="NCBI Taxonomy" id="312017"/>
    <lineage>
        <taxon>Eukaryota</taxon>
        <taxon>Sar</taxon>
        <taxon>Alveolata</taxon>
        <taxon>Ciliophora</taxon>
        <taxon>Intramacronucleata</taxon>
        <taxon>Oligohymenophorea</taxon>
        <taxon>Hymenostomatida</taxon>
        <taxon>Tetrahymenina</taxon>
        <taxon>Tetrahymenidae</taxon>
        <taxon>Tetrahymena</taxon>
    </lineage>
</organism>
<feature type="repeat" description="Solcar" evidence="8">
    <location>
        <begin position="216"/>
        <end position="302"/>
    </location>
</feature>
<keyword evidence="11" id="KW-1185">Reference proteome</keyword>
<protein>
    <submittedName>
        <fullName evidence="10">Carrier protein</fullName>
    </submittedName>
</protein>
<sequence length="311" mass="35934">MTTAIKEMQYKEFNPYKLAFYSSLGYWAIDMIMYPLDTISTKIKSYSKEFLSFRKGFHQVINHGGYKSLFRGFSTTFPCCFVPQLIYFSAYESLNRLGMKYINNIKSDNLQTYFKLGLPLFTASVSEILCLIPYMPFDVVRTRLQINDPNFQYRGLFQGVREISEKEGLIRLYQASPIYIATVTAQVSVFFWLYEMQRYLLLHNSNQTESNGKHKLSLAQSVMVGFNSSLFATFIVNPFDLVLTRFQMIDSNQQTLSVKSLIKGVVKNEGYIGFFKGITPRLFISCGNSILFMPIYEHFKNLYGVDLSSND</sequence>
<dbReference type="InParanoid" id="Q22D95"/>